<reference evidence="1 2" key="1">
    <citation type="submission" date="2017-09" db="EMBL/GenBank/DDBJ databases">
        <title>Depth-based differentiation of microbial function through sediment-hosted aquifers and enrichment of novel symbionts in the deep terrestrial subsurface.</title>
        <authorList>
            <person name="Probst A.J."/>
            <person name="Ladd B."/>
            <person name="Jarett J.K."/>
            <person name="Geller-Mcgrath D.E."/>
            <person name="Sieber C.M."/>
            <person name="Emerson J.B."/>
            <person name="Anantharaman K."/>
            <person name="Thomas B.C."/>
            <person name="Malmstrom R."/>
            <person name="Stieglmeier M."/>
            <person name="Klingl A."/>
            <person name="Woyke T."/>
            <person name="Ryan C.M."/>
            <person name="Banfield J.F."/>
        </authorList>
    </citation>
    <scope>NUCLEOTIDE SEQUENCE [LARGE SCALE GENOMIC DNA]</scope>
    <source>
        <strain evidence="1">CG10_big_fil_rev_8_21_14_0_10_48_11</strain>
    </source>
</reference>
<evidence type="ECO:0000313" key="2">
    <source>
        <dbReference type="Proteomes" id="UP000231152"/>
    </source>
</evidence>
<dbReference type="AlphaFoldDB" id="A0A2M8LF92"/>
<dbReference type="Proteomes" id="UP000231152">
    <property type="component" value="Unassembled WGS sequence"/>
</dbReference>
<evidence type="ECO:0000313" key="1">
    <source>
        <dbReference type="EMBL" id="PJE76056.1"/>
    </source>
</evidence>
<accession>A0A2M8LF92</accession>
<comment type="caution">
    <text evidence="1">The sequence shown here is derived from an EMBL/GenBank/DDBJ whole genome shotgun (WGS) entry which is preliminary data.</text>
</comment>
<name>A0A2M8LF92_9BACT</name>
<organism evidence="1 2">
    <name type="scientific">Candidatus Uhrbacteria bacterium CG10_big_fil_rev_8_21_14_0_10_48_11</name>
    <dbReference type="NCBI Taxonomy" id="1975037"/>
    <lineage>
        <taxon>Bacteria</taxon>
        <taxon>Candidatus Uhriibacteriota</taxon>
    </lineage>
</organism>
<sequence length="67" mass="7446">MMKEGNIKENPTRFPSVVGLSHKAGMVISKASSPESHFFSRTTNELGSLWKQREQATSSCTGKELFE</sequence>
<protein>
    <submittedName>
        <fullName evidence="1">Uncharacterized protein</fullName>
    </submittedName>
</protein>
<dbReference type="EMBL" id="PFET01000006">
    <property type="protein sequence ID" value="PJE76056.1"/>
    <property type="molecule type" value="Genomic_DNA"/>
</dbReference>
<proteinExistence type="predicted"/>
<gene>
    <name evidence="1" type="ORF">COV04_01795</name>
</gene>